<organism evidence="2 3">
    <name type="scientific">Pleurodeles waltl</name>
    <name type="common">Iberian ribbed newt</name>
    <dbReference type="NCBI Taxonomy" id="8319"/>
    <lineage>
        <taxon>Eukaryota</taxon>
        <taxon>Metazoa</taxon>
        <taxon>Chordata</taxon>
        <taxon>Craniata</taxon>
        <taxon>Vertebrata</taxon>
        <taxon>Euteleostomi</taxon>
        <taxon>Amphibia</taxon>
        <taxon>Batrachia</taxon>
        <taxon>Caudata</taxon>
        <taxon>Salamandroidea</taxon>
        <taxon>Salamandridae</taxon>
        <taxon>Pleurodelinae</taxon>
        <taxon>Pleurodeles</taxon>
    </lineage>
</organism>
<feature type="region of interest" description="Disordered" evidence="1">
    <location>
        <begin position="47"/>
        <end position="83"/>
    </location>
</feature>
<evidence type="ECO:0000313" key="2">
    <source>
        <dbReference type="EMBL" id="KAJ1140835.1"/>
    </source>
</evidence>
<proteinExistence type="predicted"/>
<name>A0AAV7QL95_PLEWA</name>
<dbReference type="EMBL" id="JANPWB010000010">
    <property type="protein sequence ID" value="KAJ1140835.1"/>
    <property type="molecule type" value="Genomic_DNA"/>
</dbReference>
<keyword evidence="3" id="KW-1185">Reference proteome</keyword>
<evidence type="ECO:0000256" key="1">
    <source>
        <dbReference type="SAM" id="MobiDB-lite"/>
    </source>
</evidence>
<gene>
    <name evidence="2" type="ORF">NDU88_007173</name>
</gene>
<comment type="caution">
    <text evidence="2">The sequence shown here is derived from an EMBL/GenBank/DDBJ whole genome shotgun (WGS) entry which is preliminary data.</text>
</comment>
<sequence>MWIRRPKKWTADLTTGRECDAAGLEITSGITQFHEDEQTSRTRDRILIKNPRTAGLKQETGTTDGFKNKPKMLKTLSTQRHDA</sequence>
<dbReference type="AlphaFoldDB" id="A0AAV7QL95"/>
<reference evidence="2" key="1">
    <citation type="journal article" date="2022" name="bioRxiv">
        <title>Sequencing and chromosome-scale assembly of the giantPleurodeles waltlgenome.</title>
        <authorList>
            <person name="Brown T."/>
            <person name="Elewa A."/>
            <person name="Iarovenko S."/>
            <person name="Subramanian E."/>
            <person name="Araus A.J."/>
            <person name="Petzold A."/>
            <person name="Susuki M."/>
            <person name="Suzuki K.-i.T."/>
            <person name="Hayashi T."/>
            <person name="Toyoda A."/>
            <person name="Oliveira C."/>
            <person name="Osipova E."/>
            <person name="Leigh N.D."/>
            <person name="Simon A."/>
            <person name="Yun M.H."/>
        </authorList>
    </citation>
    <scope>NUCLEOTIDE SEQUENCE</scope>
    <source>
        <strain evidence="2">20211129_DDA</strain>
        <tissue evidence="2">Liver</tissue>
    </source>
</reference>
<protein>
    <submittedName>
        <fullName evidence="2">Uncharacterized protein</fullName>
    </submittedName>
</protein>
<accession>A0AAV7QL95</accession>
<dbReference type="Proteomes" id="UP001066276">
    <property type="component" value="Chromosome 6"/>
</dbReference>
<evidence type="ECO:0000313" key="3">
    <source>
        <dbReference type="Proteomes" id="UP001066276"/>
    </source>
</evidence>